<keyword evidence="2" id="KW-1185">Reference proteome</keyword>
<reference evidence="1 2" key="1">
    <citation type="submission" date="2021-06" db="EMBL/GenBank/DDBJ databases">
        <authorList>
            <person name="Palmer J.M."/>
        </authorList>
    </citation>
    <scope>NUCLEOTIDE SEQUENCE [LARGE SCALE GENOMIC DNA]</scope>
    <source>
        <strain evidence="1 2">CL_MEX2019</strain>
        <tissue evidence="1">Muscle</tissue>
    </source>
</reference>
<name>A0ABU7DVX0_9TELE</name>
<proteinExistence type="predicted"/>
<dbReference type="Proteomes" id="UP001352852">
    <property type="component" value="Unassembled WGS sequence"/>
</dbReference>
<comment type="caution">
    <text evidence="1">The sequence shown here is derived from an EMBL/GenBank/DDBJ whole genome shotgun (WGS) entry which is preliminary data.</text>
</comment>
<organism evidence="1 2">
    <name type="scientific">Characodon lateralis</name>
    <dbReference type="NCBI Taxonomy" id="208331"/>
    <lineage>
        <taxon>Eukaryota</taxon>
        <taxon>Metazoa</taxon>
        <taxon>Chordata</taxon>
        <taxon>Craniata</taxon>
        <taxon>Vertebrata</taxon>
        <taxon>Euteleostomi</taxon>
        <taxon>Actinopterygii</taxon>
        <taxon>Neopterygii</taxon>
        <taxon>Teleostei</taxon>
        <taxon>Neoteleostei</taxon>
        <taxon>Acanthomorphata</taxon>
        <taxon>Ovalentaria</taxon>
        <taxon>Atherinomorphae</taxon>
        <taxon>Cyprinodontiformes</taxon>
        <taxon>Goodeidae</taxon>
        <taxon>Characodon</taxon>
    </lineage>
</organism>
<protein>
    <submittedName>
        <fullName evidence="1">Uncharacterized protein</fullName>
    </submittedName>
</protein>
<evidence type="ECO:0000313" key="1">
    <source>
        <dbReference type="EMBL" id="MED6279169.1"/>
    </source>
</evidence>
<accession>A0ABU7DVX0</accession>
<feature type="non-terminal residue" evidence="1">
    <location>
        <position position="1"/>
    </location>
</feature>
<dbReference type="EMBL" id="JAHUTJ010038082">
    <property type="protein sequence ID" value="MED6279169.1"/>
    <property type="molecule type" value="Genomic_DNA"/>
</dbReference>
<gene>
    <name evidence="1" type="ORF">CHARACLAT_031769</name>
</gene>
<sequence>RESHHKREGLRQQDNASVCAAAPEWRLAFSDRSRLTTGAASIAEVWGKWTVASWEWDALTKHKGPLRTPLQKTVVFFYHIKEAGRSICGR</sequence>
<evidence type="ECO:0000313" key="2">
    <source>
        <dbReference type="Proteomes" id="UP001352852"/>
    </source>
</evidence>